<dbReference type="VEuPathDB" id="FungiDB:HZS61_007399"/>
<protein>
    <recommendedName>
        <fullName evidence="1">PD-(D/E)XK nuclease-like domain-containing protein</fullName>
    </recommendedName>
</protein>
<accession>A0A2H3TUJ1</accession>
<dbReference type="InterPro" id="IPR046797">
    <property type="entry name" value="PDDEXK_12"/>
</dbReference>
<dbReference type="AlphaFoldDB" id="A0A2H3TUJ1"/>
<dbReference type="OrthoDB" id="5244165at2759"/>
<evidence type="ECO:0000259" key="1">
    <source>
        <dbReference type="Pfam" id="PF20516"/>
    </source>
</evidence>
<dbReference type="VEuPathDB" id="FungiDB:FOMG_18275"/>
<dbReference type="VEuPathDB" id="FungiDB:FOC4_g10000747"/>
<sequence length="160" mass="18015">MVNFALALIPKETLQATIDKFLKTQGHDTLNQRAYTALASRPAPLFIETRTTSSTADRSKVRLGIWVAAWYQRLRDANSAKDPMSIHLLQVWGNVWHVLFAADEKDKITLIGQAVRIGDTTSIVGMYQLLTALRVNGKWADTEFRTWIGDFLANIEIPSQ</sequence>
<organism evidence="2 3">
    <name type="scientific">Fusarium oxysporum</name>
    <name type="common">Fusarium vascular wilt</name>
    <dbReference type="NCBI Taxonomy" id="5507"/>
    <lineage>
        <taxon>Eukaryota</taxon>
        <taxon>Fungi</taxon>
        <taxon>Dikarya</taxon>
        <taxon>Ascomycota</taxon>
        <taxon>Pezizomycotina</taxon>
        <taxon>Sordariomycetes</taxon>
        <taxon>Hypocreomycetidae</taxon>
        <taxon>Hypocreales</taxon>
        <taxon>Nectriaceae</taxon>
        <taxon>Fusarium</taxon>
        <taxon>Fusarium oxysporum species complex</taxon>
    </lineage>
</organism>
<dbReference type="VEuPathDB" id="FungiDB:FOC1_g10001876"/>
<dbReference type="Pfam" id="PF20516">
    <property type="entry name" value="PDDEXK_12"/>
    <property type="match status" value="1"/>
</dbReference>
<evidence type="ECO:0000313" key="3">
    <source>
        <dbReference type="Proteomes" id="UP000219369"/>
    </source>
</evidence>
<proteinExistence type="predicted"/>
<gene>
    <name evidence="2" type="ORF">FRV6_16412</name>
</gene>
<feature type="domain" description="PD-(D/E)XK nuclease-like" evidence="1">
    <location>
        <begin position="1"/>
        <end position="145"/>
    </location>
</feature>
<dbReference type="VEuPathDB" id="FungiDB:FOXG_14797"/>
<dbReference type="VEuPathDB" id="FungiDB:FOIG_16670"/>
<dbReference type="VEuPathDB" id="FungiDB:FOZG_17605"/>
<reference evidence="3" key="1">
    <citation type="submission" date="2016-09" db="EMBL/GenBank/DDBJ databases">
        <authorList>
            <person name="Guldener U."/>
        </authorList>
    </citation>
    <scope>NUCLEOTIDE SEQUENCE [LARGE SCALE GENOMIC DNA]</scope>
    <source>
        <strain evidence="3">V64-1</strain>
    </source>
</reference>
<dbReference type="EMBL" id="FMJY01000010">
    <property type="protein sequence ID" value="SCO92284.1"/>
    <property type="molecule type" value="Genomic_DNA"/>
</dbReference>
<evidence type="ECO:0000313" key="2">
    <source>
        <dbReference type="EMBL" id="SCO92284.1"/>
    </source>
</evidence>
<name>A0A2H3TUJ1_FUSOX</name>
<dbReference type="Proteomes" id="UP000219369">
    <property type="component" value="Unassembled WGS sequence"/>
</dbReference>